<evidence type="ECO:0000313" key="1">
    <source>
        <dbReference type="EMBL" id="KLO06510.1"/>
    </source>
</evidence>
<name>A0A0H2R407_9AGAM</name>
<proteinExistence type="predicted"/>
<dbReference type="EMBL" id="KQ086201">
    <property type="protein sequence ID" value="KLO06510.1"/>
    <property type="molecule type" value="Genomic_DNA"/>
</dbReference>
<dbReference type="InParanoid" id="A0A0H2R407"/>
<protein>
    <submittedName>
        <fullName evidence="1">Uncharacterized protein</fullName>
    </submittedName>
</protein>
<accession>A0A0H2R407</accession>
<evidence type="ECO:0000313" key="2">
    <source>
        <dbReference type="Proteomes" id="UP000053477"/>
    </source>
</evidence>
<organism evidence="1 2">
    <name type="scientific">Schizopora paradoxa</name>
    <dbReference type="NCBI Taxonomy" id="27342"/>
    <lineage>
        <taxon>Eukaryota</taxon>
        <taxon>Fungi</taxon>
        <taxon>Dikarya</taxon>
        <taxon>Basidiomycota</taxon>
        <taxon>Agaricomycotina</taxon>
        <taxon>Agaricomycetes</taxon>
        <taxon>Hymenochaetales</taxon>
        <taxon>Schizoporaceae</taxon>
        <taxon>Schizopora</taxon>
    </lineage>
</organism>
<reference evidence="1 2" key="1">
    <citation type="submission" date="2015-04" db="EMBL/GenBank/DDBJ databases">
        <title>Complete genome sequence of Schizopora paradoxa KUC8140, a cosmopolitan wood degrader in East Asia.</title>
        <authorList>
            <consortium name="DOE Joint Genome Institute"/>
            <person name="Min B."/>
            <person name="Park H."/>
            <person name="Jang Y."/>
            <person name="Kim J.-J."/>
            <person name="Kim K.H."/>
            <person name="Pangilinan J."/>
            <person name="Lipzen A."/>
            <person name="Riley R."/>
            <person name="Grigoriev I.V."/>
            <person name="Spatafora J.W."/>
            <person name="Choi I.-G."/>
        </authorList>
    </citation>
    <scope>NUCLEOTIDE SEQUENCE [LARGE SCALE GENOMIC DNA]</scope>
    <source>
        <strain evidence="1 2">KUC8140</strain>
    </source>
</reference>
<dbReference type="Proteomes" id="UP000053477">
    <property type="component" value="Unassembled WGS sequence"/>
</dbReference>
<keyword evidence="2" id="KW-1185">Reference proteome</keyword>
<sequence>MPSAQTFGDRRQDLAQQLATFFDNEREKLRAWRCHGISRDENELRSAEDRPSFPFPLQPKVHDTRVIDIEALESIAQELCHISVQTLHSSSQEQYGSSLQVESGEGNEMNSLVDVELQSQHEISYMTSAIPSVDYPVSDANHDTLTSFYYSSYPPSLLHGPQLGSSNELRKIDSTTSYGASSMASIVDISSATSTREIYARMNISLPNIVGEAPMLSLQEMYKRDKRERWQALRKKRVRSSKHISFDDDTSM</sequence>
<dbReference type="AlphaFoldDB" id="A0A0H2R407"/>
<gene>
    <name evidence="1" type="ORF">SCHPADRAFT_895384</name>
</gene>